<organism evidence="2 3">
    <name type="scientific">Kipferlia bialata</name>
    <dbReference type="NCBI Taxonomy" id="797122"/>
    <lineage>
        <taxon>Eukaryota</taxon>
        <taxon>Metamonada</taxon>
        <taxon>Carpediemonas-like organisms</taxon>
        <taxon>Kipferlia</taxon>
    </lineage>
</organism>
<sequence length="279" mass="31416">MSRLSQVRDLHAQILARVADLKYNAAKVAKDKEGAVRQRFRGRLAEIEAELSVERKREPDSDTLNLVKTYKQKSIQLDLIKGRCQAMHTENDALKAAIDDARAEIQAREQDSDIAREEIDESGRRIKHLQTEVEQLLASLASVEAETEEQEEEARQRAEPTLTAEEMAGMEKSRAIADALRAEGRKLRLQVETSRRHTADMRSELTASIADRNRIAEIVAGCLKSVKRDVGSVDLGNKDRKSRAAFVRELMGQQEMFDALQRVLGRPISVSQLDPFVNT</sequence>
<name>A0A9K3CWJ7_9EUKA</name>
<feature type="coiled-coil region" evidence="1">
    <location>
        <begin position="84"/>
        <end position="153"/>
    </location>
</feature>
<dbReference type="EMBL" id="BDIP01001120">
    <property type="protein sequence ID" value="GIQ83633.1"/>
    <property type="molecule type" value="Genomic_DNA"/>
</dbReference>
<protein>
    <submittedName>
        <fullName evidence="2">Uncharacterized protein</fullName>
    </submittedName>
</protein>
<gene>
    <name evidence="2" type="ORF">KIPB_004984</name>
</gene>
<dbReference type="AlphaFoldDB" id="A0A9K3CWJ7"/>
<proteinExistence type="predicted"/>
<evidence type="ECO:0000313" key="2">
    <source>
        <dbReference type="EMBL" id="GIQ83633.1"/>
    </source>
</evidence>
<dbReference type="PANTHER" id="PTHR40515:SF1">
    <property type="entry name" value="CILIA- AND FLAGELLA-ASSOCIATED PROTEIN 157"/>
    <property type="match status" value="1"/>
</dbReference>
<evidence type="ECO:0000256" key="1">
    <source>
        <dbReference type="SAM" id="Coils"/>
    </source>
</evidence>
<accession>A0A9K3CWJ7</accession>
<reference evidence="2 3" key="1">
    <citation type="journal article" date="2018" name="PLoS ONE">
        <title>The draft genome of Kipferlia bialata reveals reductive genome evolution in fornicate parasites.</title>
        <authorList>
            <person name="Tanifuji G."/>
            <person name="Takabayashi S."/>
            <person name="Kume K."/>
            <person name="Takagi M."/>
            <person name="Nakayama T."/>
            <person name="Kamikawa R."/>
            <person name="Inagaki Y."/>
            <person name="Hashimoto T."/>
        </authorList>
    </citation>
    <scope>NUCLEOTIDE SEQUENCE [LARGE SCALE GENOMIC DNA]</scope>
    <source>
        <strain evidence="2">NY0173</strain>
    </source>
</reference>
<keyword evidence="1" id="KW-0175">Coiled coil</keyword>
<keyword evidence="3" id="KW-1185">Reference proteome</keyword>
<evidence type="ECO:0000313" key="3">
    <source>
        <dbReference type="Proteomes" id="UP000265618"/>
    </source>
</evidence>
<dbReference type="PANTHER" id="PTHR40515">
    <property type="entry name" value="CILIA- AND FLAGELLA-ASSOCIATED PROTEIN 157"/>
    <property type="match status" value="1"/>
</dbReference>
<comment type="caution">
    <text evidence="2">The sequence shown here is derived from an EMBL/GenBank/DDBJ whole genome shotgun (WGS) entry which is preliminary data.</text>
</comment>
<dbReference type="Proteomes" id="UP000265618">
    <property type="component" value="Unassembled WGS sequence"/>
</dbReference>